<evidence type="ECO:0000313" key="2">
    <source>
        <dbReference type="EMBL" id="MBC8753451.1"/>
    </source>
</evidence>
<gene>
    <name evidence="2" type="ORF">H2O64_02130</name>
</gene>
<organism evidence="2 3">
    <name type="scientific">Kordia aestuariivivens</name>
    <dbReference type="NCBI Taxonomy" id="2759037"/>
    <lineage>
        <taxon>Bacteria</taxon>
        <taxon>Pseudomonadati</taxon>
        <taxon>Bacteroidota</taxon>
        <taxon>Flavobacteriia</taxon>
        <taxon>Flavobacteriales</taxon>
        <taxon>Flavobacteriaceae</taxon>
        <taxon>Kordia</taxon>
    </lineage>
</organism>
<dbReference type="Proteomes" id="UP000619238">
    <property type="component" value="Unassembled WGS sequence"/>
</dbReference>
<reference evidence="2 3" key="1">
    <citation type="submission" date="2020-07" db="EMBL/GenBank/DDBJ databases">
        <title>Description of Kordia aestuariivivens sp. nov., isolated from a tidal flat.</title>
        <authorList>
            <person name="Park S."/>
            <person name="Yoon J.-H."/>
        </authorList>
    </citation>
    <scope>NUCLEOTIDE SEQUENCE [LARGE SCALE GENOMIC DNA]</scope>
    <source>
        <strain evidence="2 3">YSTF-M3</strain>
    </source>
</reference>
<protein>
    <submittedName>
        <fullName evidence="2">Omp28-related outer membrane protein</fullName>
    </submittedName>
</protein>
<feature type="chain" id="PRO_5045832863" evidence="1">
    <location>
        <begin position="25"/>
        <end position="439"/>
    </location>
</feature>
<proteinExistence type="predicted"/>
<dbReference type="InterPro" id="IPR013783">
    <property type="entry name" value="Ig-like_fold"/>
</dbReference>
<dbReference type="Pfam" id="PF11551">
    <property type="entry name" value="Omp28"/>
    <property type="match status" value="1"/>
</dbReference>
<dbReference type="EMBL" id="JACGWS010000001">
    <property type="protein sequence ID" value="MBC8753451.1"/>
    <property type="molecule type" value="Genomic_DNA"/>
</dbReference>
<dbReference type="PROSITE" id="PS51257">
    <property type="entry name" value="PROKAR_LIPOPROTEIN"/>
    <property type="match status" value="1"/>
</dbReference>
<name>A0ABR7Q4H0_9FLAO</name>
<evidence type="ECO:0000256" key="1">
    <source>
        <dbReference type="SAM" id="SignalP"/>
    </source>
</evidence>
<accession>A0ABR7Q4H0</accession>
<keyword evidence="3" id="KW-1185">Reference proteome</keyword>
<comment type="caution">
    <text evidence="2">The sequence shown here is derived from an EMBL/GenBank/DDBJ whole genome shotgun (WGS) entry which is preliminary data.</text>
</comment>
<sequence length="439" mass="45037">MKIKNIFKCLVAVIAVFTYSCSGSDDGDGGTTPGTGGGSGITSITVTASENSIELGGSVTFTVTANDGSNVTTSSTILVNNTSIQGVSFTPTATGSYVVRATNGSLSSANINVEVIPPVITALRIESPDASIKVGDTADFVVIGTDASGNDYTITDDATLSINGTQIEGSRYMATVMGDLVATATNGGVTSTAFTLPVTEEVAPGTFQRTVAVMDATGTWCQFCPRVSYGIELVEAATDKAFIIAAHVGDNMQNTASSALIAQINPGGTYPTAVLNGTIDWTFPEPNNVAQVTNLASGTTSRGLSVNSMVVGNNLQVYVSAAFAESLPNAKLVVYVLESGIDANQVNGTSYYGGVNPLNEASGFTHNHTLRSSLTAVLGDAIPAGNTGAGQKYTQVFDIPIPTNIDDPSEISVVAMIVGNNFEIVASNGGHTGEDKDFN</sequence>
<dbReference type="InterPro" id="IPR021615">
    <property type="entry name" value="Omp28"/>
</dbReference>
<feature type="signal peptide" evidence="1">
    <location>
        <begin position="1"/>
        <end position="24"/>
    </location>
</feature>
<dbReference type="RefSeq" id="WP_187560484.1">
    <property type="nucleotide sequence ID" value="NZ_JACGWS010000001.1"/>
</dbReference>
<evidence type="ECO:0000313" key="3">
    <source>
        <dbReference type="Proteomes" id="UP000619238"/>
    </source>
</evidence>
<dbReference type="Gene3D" id="2.60.40.10">
    <property type="entry name" value="Immunoglobulins"/>
    <property type="match status" value="1"/>
</dbReference>
<keyword evidence="1" id="KW-0732">Signal</keyword>